<dbReference type="EMBL" id="NPBQ01000014">
    <property type="protein sequence ID" value="PAD84988.1"/>
    <property type="molecule type" value="Genomic_DNA"/>
</dbReference>
<evidence type="ECO:0000313" key="1">
    <source>
        <dbReference type="EMBL" id="PAD84988.1"/>
    </source>
</evidence>
<reference evidence="1 2" key="1">
    <citation type="submission" date="2017-07" db="EMBL/GenBank/DDBJ databases">
        <title>Isolation and whole genome analysis of endospore-forming bacteria from heroin.</title>
        <authorList>
            <person name="Kalinowski J."/>
            <person name="Ahrens B."/>
            <person name="Al-Dilaimi A."/>
            <person name="Winkler A."/>
            <person name="Wibberg D."/>
            <person name="Schleenbecker U."/>
            <person name="Ruckert C."/>
            <person name="Wolfel R."/>
            <person name="Grass G."/>
        </authorList>
    </citation>
    <scope>NUCLEOTIDE SEQUENCE [LARGE SCALE GENOMIC DNA]</scope>
    <source>
        <strain evidence="1 2">7521-2</strain>
    </source>
</reference>
<gene>
    <name evidence="1" type="ORF">CHH57_02090</name>
</gene>
<sequence>MYSPEEAKVENIKLDVYKFEDGEIHYILAYSEEQARNYFENKYSDPCSREDYELDKIVTYEELTDKNFQNDDKEPRYVSLIEIIEDSREFGIPRVLASSVY</sequence>
<proteinExistence type="predicted"/>
<name>A0AA91TVF7_NIACI</name>
<protein>
    <submittedName>
        <fullName evidence="1">Uncharacterized protein</fullName>
    </submittedName>
</protein>
<dbReference type="Proteomes" id="UP000216961">
    <property type="component" value="Unassembled WGS sequence"/>
</dbReference>
<evidence type="ECO:0000313" key="2">
    <source>
        <dbReference type="Proteomes" id="UP000216961"/>
    </source>
</evidence>
<dbReference type="AlphaFoldDB" id="A0AA91TVF7"/>
<accession>A0AA91TVF7</accession>
<organism evidence="1 2">
    <name type="scientific">Niallia circulans</name>
    <name type="common">Bacillus circulans</name>
    <dbReference type="NCBI Taxonomy" id="1397"/>
    <lineage>
        <taxon>Bacteria</taxon>
        <taxon>Bacillati</taxon>
        <taxon>Bacillota</taxon>
        <taxon>Bacilli</taxon>
        <taxon>Bacillales</taxon>
        <taxon>Bacillaceae</taxon>
        <taxon>Niallia</taxon>
    </lineage>
</organism>
<comment type="caution">
    <text evidence="1">The sequence shown here is derived from an EMBL/GenBank/DDBJ whole genome shotgun (WGS) entry which is preliminary data.</text>
</comment>
<dbReference type="RefSeq" id="WP_095328672.1">
    <property type="nucleotide sequence ID" value="NZ_NPBQ01000014.1"/>
</dbReference>